<dbReference type="Gene3D" id="1.10.10.2830">
    <property type="match status" value="1"/>
</dbReference>
<gene>
    <name evidence="1" type="ORF">CGZ75_19815</name>
</gene>
<dbReference type="Gene3D" id="3.90.1530.10">
    <property type="entry name" value="Conserved hypothetical protein from pyrococcus furiosus pfu- 392566-001, ParB domain"/>
    <property type="match status" value="1"/>
</dbReference>
<comment type="caution">
    <text evidence="1">The sequence shown here is derived from an EMBL/GenBank/DDBJ whole genome shotgun (WGS) entry which is preliminary data.</text>
</comment>
<proteinExistence type="predicted"/>
<dbReference type="EMBL" id="NMUQ01000003">
    <property type="protein sequence ID" value="OXM13318.1"/>
    <property type="molecule type" value="Genomic_DNA"/>
</dbReference>
<dbReference type="Proteomes" id="UP000215145">
    <property type="component" value="Unassembled WGS sequence"/>
</dbReference>
<sequence>MHLERISLDSIIIENLLHDTLRNQAVSDRITKTEEDENPLHVEGPKNGKYIAFQGEHRIEALKKSGTKDTLCLVSDLSSEENRMIKRLRKELNIKRRSSYEIARMIEFLINRNYTIPQIASECTVNDSTVRNYLKVLESSPELRISSEQSGAGIHAIPSIENLTNFTPKVQQNITHRYMARNIFKPHIDSIKKLTK</sequence>
<dbReference type="SUPFAM" id="SSF109709">
    <property type="entry name" value="KorB DNA-binding domain-like"/>
    <property type="match status" value="1"/>
</dbReference>
<dbReference type="AlphaFoldDB" id="A0A229NTY0"/>
<keyword evidence="2" id="KW-1185">Reference proteome</keyword>
<accession>A0A229NTY0</accession>
<protein>
    <submittedName>
        <fullName evidence="1">Uncharacterized protein</fullName>
    </submittedName>
</protein>
<dbReference type="OrthoDB" id="2806727at2"/>
<dbReference type="RefSeq" id="WP_089526026.1">
    <property type="nucleotide sequence ID" value="NZ_NMUQ01000003.1"/>
</dbReference>
<evidence type="ECO:0000313" key="2">
    <source>
        <dbReference type="Proteomes" id="UP000215145"/>
    </source>
</evidence>
<reference evidence="1 2" key="1">
    <citation type="submission" date="2017-07" db="EMBL/GenBank/DDBJ databases">
        <title>Paenibacillus herberti R33 genome sequencing and assembly.</title>
        <authorList>
            <person name="Su W."/>
        </authorList>
    </citation>
    <scope>NUCLEOTIDE SEQUENCE [LARGE SCALE GENOMIC DNA]</scope>
    <source>
        <strain evidence="1 2">R33</strain>
    </source>
</reference>
<organism evidence="1 2">
    <name type="scientific">Paenibacillus herberti</name>
    <dbReference type="NCBI Taxonomy" id="1619309"/>
    <lineage>
        <taxon>Bacteria</taxon>
        <taxon>Bacillati</taxon>
        <taxon>Bacillota</taxon>
        <taxon>Bacilli</taxon>
        <taxon>Bacillales</taxon>
        <taxon>Paenibacillaceae</taxon>
        <taxon>Paenibacillus</taxon>
    </lineage>
</organism>
<dbReference type="InterPro" id="IPR036086">
    <property type="entry name" value="ParB/Sulfiredoxin_sf"/>
</dbReference>
<dbReference type="SUPFAM" id="SSF110849">
    <property type="entry name" value="ParB/Sulfiredoxin"/>
    <property type="match status" value="1"/>
</dbReference>
<evidence type="ECO:0000313" key="1">
    <source>
        <dbReference type="EMBL" id="OXM13318.1"/>
    </source>
</evidence>
<name>A0A229NTY0_9BACL</name>